<dbReference type="PANTHER" id="PTHR16219">
    <property type="entry name" value="AUGMIN SUBUNIT 4 FAMILY MEMBER"/>
    <property type="match status" value="1"/>
</dbReference>
<dbReference type="EMBL" id="CALNXI010000418">
    <property type="protein sequence ID" value="CAH3026705.1"/>
    <property type="molecule type" value="Genomic_DNA"/>
</dbReference>
<gene>
    <name evidence="1" type="ORF">PEVE_00029736</name>
</gene>
<evidence type="ECO:0008006" key="3">
    <source>
        <dbReference type="Google" id="ProtNLM"/>
    </source>
</evidence>
<evidence type="ECO:0000313" key="2">
    <source>
        <dbReference type="Proteomes" id="UP001159427"/>
    </source>
</evidence>
<organism evidence="1 2">
    <name type="scientific">Porites evermanni</name>
    <dbReference type="NCBI Taxonomy" id="104178"/>
    <lineage>
        <taxon>Eukaryota</taxon>
        <taxon>Metazoa</taxon>
        <taxon>Cnidaria</taxon>
        <taxon>Anthozoa</taxon>
        <taxon>Hexacorallia</taxon>
        <taxon>Scleractinia</taxon>
        <taxon>Fungiina</taxon>
        <taxon>Poritidae</taxon>
        <taxon>Porites</taxon>
    </lineage>
</organism>
<dbReference type="Proteomes" id="UP001159427">
    <property type="component" value="Unassembled WGS sequence"/>
</dbReference>
<evidence type="ECO:0000313" key="1">
    <source>
        <dbReference type="EMBL" id="CAH3026705.1"/>
    </source>
</evidence>
<accession>A0ABN8MDH5</accession>
<protein>
    <recommendedName>
        <fullName evidence="3">HAUS augmin-like complex subunit 4</fullName>
    </recommendedName>
</protein>
<name>A0ABN8MDH5_9CNID</name>
<dbReference type="PRINTS" id="PR02090">
    <property type="entry name" value="HAUSAUGMINL4"/>
</dbReference>
<keyword evidence="2" id="KW-1185">Reference proteome</keyword>
<dbReference type="Pfam" id="PF14735">
    <property type="entry name" value="HAUS4"/>
    <property type="match status" value="1"/>
</dbReference>
<comment type="caution">
    <text evidence="1">The sequence shown here is derived from an EMBL/GenBank/DDBJ whole genome shotgun (WGS) entry which is preliminary data.</text>
</comment>
<dbReference type="InterPro" id="IPR026214">
    <property type="entry name" value="HAUS4_met"/>
</dbReference>
<sequence length="412" mass="47415">MLIWVLQSSQCSKICVAQHWRRRVAHLTENDGVRSECKKFGENSRQMAPVSTFCDKYLNSSLPVHLTSSNVKQNPEFAKLLTSLTRHLTNTGMSLTVHKDLMQAEDALKQQKLKYLQLLALYSELKELLMEYDMKKQDIHPGSTTSQLYEALKESLAQAEAVNYLDFHPEGGDQAATLLGLKAENLTGECQRKSLHQSFQQNIIPELESRLMSKCETVASFHKPAKQVENEQLSFAKATQLPAFLENEKQLLEEETKQLQNNRMLRDKQFRQLHEVLMQSLQTLEKLIADHRLQSQAKYDRVTAEWLTAKCDAMCLKVRVLQNQMIRDTYTPEAIEALKKIKAYLKDAEEESSAELHRLTQTLLAYESVGMGFDSLVQQYTTLMAEIDNKKWALSELRQTQDDDLSDLWNQR</sequence>
<proteinExistence type="predicted"/>
<reference evidence="1 2" key="1">
    <citation type="submission" date="2022-05" db="EMBL/GenBank/DDBJ databases">
        <authorList>
            <consortium name="Genoscope - CEA"/>
            <person name="William W."/>
        </authorList>
    </citation>
    <scope>NUCLEOTIDE SEQUENCE [LARGE SCALE GENOMIC DNA]</scope>
</reference>
<dbReference type="PANTHER" id="PTHR16219:SF1">
    <property type="entry name" value="HAUS AUGMIN-LIKE COMPLEX SUBUNIT 4"/>
    <property type="match status" value="1"/>
</dbReference>
<dbReference type="InterPro" id="IPR029327">
    <property type="entry name" value="HAUS4"/>
</dbReference>